<reference evidence="1 2" key="1">
    <citation type="submission" date="2024-05" db="EMBL/GenBank/DDBJ databases">
        <title>The nuclear and mitochondrial genome assemblies of Tetragonisca angustula (Apidae: Meliponini), a tiny yet remarkable pollinator in the Neotropics.</title>
        <authorList>
            <person name="Ferrari R."/>
            <person name="Ricardo P.C."/>
            <person name="Dias F.C."/>
            <person name="Araujo N.S."/>
            <person name="Soares D.O."/>
            <person name="Zhou Q.-S."/>
            <person name="Zhu C.-D."/>
            <person name="Coutinho L."/>
            <person name="Airas M.C."/>
            <person name="Batista T.M."/>
        </authorList>
    </citation>
    <scope>NUCLEOTIDE SEQUENCE [LARGE SCALE GENOMIC DNA]</scope>
    <source>
        <strain evidence="1">ASF017062</strain>
        <tissue evidence="1">Abdomen</tissue>
    </source>
</reference>
<comment type="caution">
    <text evidence="1">The sequence shown here is derived from an EMBL/GenBank/DDBJ whole genome shotgun (WGS) entry which is preliminary data.</text>
</comment>
<sequence length="373" mass="44087">MTLRSKSTSHILEIQTAQNKRKLQENSTSTEDKYRTYTVEDFIERRKRFSGNVNDETKKIQSVNRSQNFVKKIIASFENKNEVCRANDEFFTRYYGRNDRKHDTSVKMRNNEAEVPPVSSVEASKIYPEELAYLNIETKNCTESNNSLKSIAETFDDQENNFKINEKDRKHCRRVYVQCDSINDIEGRACYDPSTFDPRRDRVELQNRTGDILESGPNNRKGDTLERICKFEFTNLKMERDSRRSTSKKGFKGRNKFFKCFRSVIKWRRSEVKDRSQRFMFHDDSFDEGTNRARPKSNKISKSSPYETIVFQENLEQTNEHKATIHPIYEGRRNKRLAKKNEDRKRFMIQGNMDNVVKPSAIKNIVKHLSQFP</sequence>
<protein>
    <submittedName>
        <fullName evidence="1">Uncharacterized protein</fullName>
    </submittedName>
</protein>
<dbReference type="AlphaFoldDB" id="A0AAW1AH83"/>
<proteinExistence type="predicted"/>
<gene>
    <name evidence="1" type="ORF">QLX08_001587</name>
</gene>
<dbReference type="EMBL" id="JAWNGG020000021">
    <property type="protein sequence ID" value="KAK9308412.1"/>
    <property type="molecule type" value="Genomic_DNA"/>
</dbReference>
<name>A0AAW1AH83_9HYME</name>
<keyword evidence="2" id="KW-1185">Reference proteome</keyword>
<evidence type="ECO:0000313" key="2">
    <source>
        <dbReference type="Proteomes" id="UP001432146"/>
    </source>
</evidence>
<dbReference type="Proteomes" id="UP001432146">
    <property type="component" value="Unassembled WGS sequence"/>
</dbReference>
<accession>A0AAW1AH83</accession>
<evidence type="ECO:0000313" key="1">
    <source>
        <dbReference type="EMBL" id="KAK9308412.1"/>
    </source>
</evidence>
<organism evidence="1 2">
    <name type="scientific">Tetragonisca angustula</name>
    <dbReference type="NCBI Taxonomy" id="166442"/>
    <lineage>
        <taxon>Eukaryota</taxon>
        <taxon>Metazoa</taxon>
        <taxon>Ecdysozoa</taxon>
        <taxon>Arthropoda</taxon>
        <taxon>Hexapoda</taxon>
        <taxon>Insecta</taxon>
        <taxon>Pterygota</taxon>
        <taxon>Neoptera</taxon>
        <taxon>Endopterygota</taxon>
        <taxon>Hymenoptera</taxon>
        <taxon>Apocrita</taxon>
        <taxon>Aculeata</taxon>
        <taxon>Apoidea</taxon>
        <taxon>Anthophila</taxon>
        <taxon>Apidae</taxon>
        <taxon>Tetragonisca</taxon>
    </lineage>
</organism>